<evidence type="ECO:0000313" key="1">
    <source>
        <dbReference type="EMBL" id="KAL0960370.1"/>
    </source>
</evidence>
<comment type="caution">
    <text evidence="1">The sequence shown here is derived from an EMBL/GenBank/DDBJ whole genome shotgun (WGS) entry which is preliminary data.</text>
</comment>
<keyword evidence="2" id="KW-1185">Reference proteome</keyword>
<sequence>MQWISTNTLAGRKGYLLFRAGRLILGAKTGVQGGDEPVVSWVRAHARPDDGLAAVAIENVDAGRCPVIPSPTAGSMGIPPNSPEFAGCDLPRGWHHGVDTGSVGITHGRHHVHLAIMTEASGAGSKCVRMKQQNVW</sequence>
<gene>
    <name evidence="1" type="ORF">HGRIS_011994</name>
</gene>
<proteinExistence type="predicted"/>
<accession>A0ABR3JYU7</accession>
<dbReference type="EMBL" id="JASNQZ010000002">
    <property type="protein sequence ID" value="KAL0960370.1"/>
    <property type="molecule type" value="Genomic_DNA"/>
</dbReference>
<dbReference type="Proteomes" id="UP001556367">
    <property type="component" value="Unassembled WGS sequence"/>
</dbReference>
<protein>
    <submittedName>
        <fullName evidence="1">Uncharacterized protein</fullName>
    </submittedName>
</protein>
<reference evidence="2" key="1">
    <citation type="submission" date="2024-06" db="EMBL/GenBank/DDBJ databases">
        <title>Multi-omics analyses provide insights into the biosynthesis of the anticancer antibiotic pleurotin in Hohenbuehelia grisea.</title>
        <authorList>
            <person name="Weaver J.A."/>
            <person name="Alberti F."/>
        </authorList>
    </citation>
    <scope>NUCLEOTIDE SEQUENCE [LARGE SCALE GENOMIC DNA]</scope>
    <source>
        <strain evidence="2">T-177</strain>
    </source>
</reference>
<name>A0ABR3JYU7_9AGAR</name>
<organism evidence="1 2">
    <name type="scientific">Hohenbuehelia grisea</name>
    <dbReference type="NCBI Taxonomy" id="104357"/>
    <lineage>
        <taxon>Eukaryota</taxon>
        <taxon>Fungi</taxon>
        <taxon>Dikarya</taxon>
        <taxon>Basidiomycota</taxon>
        <taxon>Agaricomycotina</taxon>
        <taxon>Agaricomycetes</taxon>
        <taxon>Agaricomycetidae</taxon>
        <taxon>Agaricales</taxon>
        <taxon>Pleurotineae</taxon>
        <taxon>Pleurotaceae</taxon>
        <taxon>Hohenbuehelia</taxon>
    </lineage>
</organism>
<evidence type="ECO:0000313" key="2">
    <source>
        <dbReference type="Proteomes" id="UP001556367"/>
    </source>
</evidence>